<comment type="subunit">
    <text evidence="5">Monomer.</text>
</comment>
<dbReference type="InterPro" id="IPR014718">
    <property type="entry name" value="GH-type_carb-bd"/>
</dbReference>
<evidence type="ECO:0000256" key="13">
    <source>
        <dbReference type="PIRSR" id="PIRSR005096-1"/>
    </source>
</evidence>
<dbReference type="GO" id="GO:0030246">
    <property type="term" value="F:carbohydrate binding"/>
    <property type="evidence" value="ECO:0007669"/>
    <property type="project" value="InterPro"/>
</dbReference>
<evidence type="ECO:0000256" key="12">
    <source>
        <dbReference type="PIRNR" id="PIRNR005096"/>
    </source>
</evidence>
<dbReference type="GO" id="GO:0004034">
    <property type="term" value="F:aldose 1-epimerase activity"/>
    <property type="evidence" value="ECO:0007669"/>
    <property type="project" value="UniProtKB-EC"/>
</dbReference>
<dbReference type="UniPathway" id="UPA00242"/>
<dbReference type="AlphaFoldDB" id="A0A6G9YHQ4"/>
<comment type="catalytic activity">
    <reaction evidence="1 12">
        <text>alpha-D-glucose = beta-D-glucose</text>
        <dbReference type="Rhea" id="RHEA:10264"/>
        <dbReference type="ChEBI" id="CHEBI:15903"/>
        <dbReference type="ChEBI" id="CHEBI:17925"/>
        <dbReference type="EC" id="5.1.3.3"/>
    </reaction>
</comment>
<keyword evidence="11 12" id="KW-0119">Carbohydrate metabolism</keyword>
<evidence type="ECO:0000313" key="17">
    <source>
        <dbReference type="Proteomes" id="UP000503540"/>
    </source>
</evidence>
<dbReference type="FunFam" id="2.70.98.10:FF:000003">
    <property type="entry name" value="Aldose 1-epimerase"/>
    <property type="match status" value="1"/>
</dbReference>
<evidence type="ECO:0000256" key="2">
    <source>
        <dbReference type="ARBA" id="ARBA00004496"/>
    </source>
</evidence>
<dbReference type="EC" id="5.1.3.3" evidence="6 12"/>
<accession>A0A6G9YHQ4</accession>
<evidence type="ECO:0000256" key="9">
    <source>
        <dbReference type="ARBA" id="ARBA00022553"/>
    </source>
</evidence>
<gene>
    <name evidence="16" type="ORF">F5544_23645</name>
</gene>
<protein>
    <recommendedName>
        <fullName evidence="7 12">Aldose 1-epimerase</fullName>
        <ecNumber evidence="6 12">5.1.3.3</ecNumber>
    </recommendedName>
</protein>
<dbReference type="PANTHER" id="PTHR10091">
    <property type="entry name" value="ALDOSE-1-EPIMERASE"/>
    <property type="match status" value="1"/>
</dbReference>
<dbReference type="KEGG" id="nah:F5544_23645"/>
<evidence type="ECO:0000256" key="7">
    <source>
        <dbReference type="ARBA" id="ARBA00014165"/>
    </source>
</evidence>
<dbReference type="EMBL" id="CP046172">
    <property type="protein sequence ID" value="QIS12587.1"/>
    <property type="molecule type" value="Genomic_DNA"/>
</dbReference>
<feature type="binding site" evidence="14">
    <location>
        <position position="304"/>
    </location>
    <ligand>
        <name>beta-D-galactose</name>
        <dbReference type="ChEBI" id="CHEBI:27667"/>
    </ligand>
</feature>
<dbReference type="PANTHER" id="PTHR10091:SF0">
    <property type="entry name" value="GALACTOSE MUTAROTASE"/>
    <property type="match status" value="1"/>
</dbReference>
<evidence type="ECO:0000256" key="11">
    <source>
        <dbReference type="ARBA" id="ARBA00023277"/>
    </source>
</evidence>
<keyword evidence="8" id="KW-0963">Cytoplasm</keyword>
<evidence type="ECO:0000256" key="14">
    <source>
        <dbReference type="PIRSR" id="PIRSR005096-2"/>
    </source>
</evidence>
<dbReference type="CDD" id="cd09019">
    <property type="entry name" value="galactose_mutarotase_like"/>
    <property type="match status" value="1"/>
</dbReference>
<evidence type="ECO:0000256" key="6">
    <source>
        <dbReference type="ARBA" id="ARBA00013185"/>
    </source>
</evidence>
<organism evidence="16 17">
    <name type="scientific">Nocardia arthritidis</name>
    <dbReference type="NCBI Taxonomy" id="228602"/>
    <lineage>
        <taxon>Bacteria</taxon>
        <taxon>Bacillati</taxon>
        <taxon>Actinomycetota</taxon>
        <taxon>Actinomycetes</taxon>
        <taxon>Mycobacteriales</taxon>
        <taxon>Nocardiaceae</taxon>
        <taxon>Nocardia</taxon>
    </lineage>
</organism>
<evidence type="ECO:0000256" key="3">
    <source>
        <dbReference type="ARBA" id="ARBA00005028"/>
    </source>
</evidence>
<dbReference type="GO" id="GO:0005737">
    <property type="term" value="C:cytoplasm"/>
    <property type="evidence" value="ECO:0007669"/>
    <property type="project" value="UniProtKB-SubCell"/>
</dbReference>
<comment type="similarity">
    <text evidence="4 12">Belongs to the aldose epimerase family.</text>
</comment>
<dbReference type="PIRSF" id="PIRSF005096">
    <property type="entry name" value="GALM"/>
    <property type="match status" value="1"/>
</dbReference>
<dbReference type="Gene3D" id="2.70.98.10">
    <property type="match status" value="1"/>
</dbReference>
<feature type="active site" description="Proton donor" evidence="13">
    <location>
        <position position="232"/>
    </location>
</feature>
<evidence type="ECO:0000256" key="5">
    <source>
        <dbReference type="ARBA" id="ARBA00011245"/>
    </source>
</evidence>
<dbReference type="PROSITE" id="PS00545">
    <property type="entry name" value="ALDOSE_1_EPIMERASE"/>
    <property type="match status" value="1"/>
</dbReference>
<comment type="subcellular location">
    <subcellularLocation>
        <location evidence="2">Cytoplasm</location>
    </subcellularLocation>
</comment>
<evidence type="ECO:0000256" key="4">
    <source>
        <dbReference type="ARBA" id="ARBA00006206"/>
    </source>
</evidence>
<keyword evidence="17" id="KW-1185">Reference proteome</keyword>
<feature type="active site" description="Proton acceptor" evidence="13">
    <location>
        <position position="370"/>
    </location>
</feature>
<evidence type="ECO:0000256" key="8">
    <source>
        <dbReference type="ARBA" id="ARBA00022490"/>
    </source>
</evidence>
<reference evidence="16 17" key="1">
    <citation type="journal article" date="2019" name="ACS Chem. Biol.">
        <title>Identification and Mobilization of a Cryptic Antibiotic Biosynthesis Gene Locus from a Human-Pathogenic Nocardia Isolate.</title>
        <authorList>
            <person name="Herisse M."/>
            <person name="Ishida K."/>
            <person name="Porter J.L."/>
            <person name="Howden B."/>
            <person name="Hertweck C."/>
            <person name="Stinear T.P."/>
            <person name="Pidot S.J."/>
        </authorList>
    </citation>
    <scope>NUCLEOTIDE SEQUENCE [LARGE SCALE GENOMIC DNA]</scope>
    <source>
        <strain evidence="16 17">AUSMDU00012717</strain>
    </source>
</reference>
<evidence type="ECO:0000256" key="1">
    <source>
        <dbReference type="ARBA" id="ARBA00001614"/>
    </source>
</evidence>
<evidence type="ECO:0000256" key="15">
    <source>
        <dbReference type="PIRSR" id="PIRSR005096-3"/>
    </source>
</evidence>
<name>A0A6G9YHQ4_9NOCA</name>
<proteinExistence type="inferred from homology"/>
<sequence length="405" mass="43262">MRMRGVSMRGIVIARVIALAGVAGLVACGGGTTPRTTAPSSSVTTPNQAPAIAGEPFGQVGGAEVLRYTLTNGRGMRVRILNYGGIIQSLEVPDRNGHTDNVVLGFPTLADYVAKNGSGGPYFGAIVGRYGNRIAKGAFTLDGTEYHLPINNNGNSLHGGTSGFDQKVWQASIQQGGDTVGLKLQYISPAGEMGYPGTLTTTVTYTLDQNNRLNIDYQATTDAPTVLNLTNHTYWNLAGEDTLGIYAHKLMLNADNYTPTDATQIPTGQIAPVKGTPMDFTTPTEIGARITTDDPQLMIGQGYDHNWVINRTDDTSLVKAAEVVDPASGRTLTVRTTQPGIQFYSGNFLDGKFIGTGNHAYRQGAGLALETQHFPDSPNHPEFPTTRLDPGRTYHQTTVFELGRG</sequence>
<dbReference type="InterPro" id="IPR015443">
    <property type="entry name" value="Aldose_1-epimerase"/>
</dbReference>
<evidence type="ECO:0000256" key="10">
    <source>
        <dbReference type="ARBA" id="ARBA00023235"/>
    </source>
</evidence>
<dbReference type="InterPro" id="IPR011013">
    <property type="entry name" value="Gal_mutarotase_sf_dom"/>
</dbReference>
<dbReference type="PROSITE" id="PS51257">
    <property type="entry name" value="PROKAR_LIPOPROTEIN"/>
    <property type="match status" value="1"/>
</dbReference>
<keyword evidence="9" id="KW-0597">Phosphoprotein</keyword>
<dbReference type="InterPro" id="IPR008183">
    <property type="entry name" value="Aldose_1/G6P_1-epimerase"/>
</dbReference>
<feature type="binding site" evidence="15">
    <location>
        <begin position="132"/>
        <end position="133"/>
    </location>
    <ligand>
        <name>beta-D-galactose</name>
        <dbReference type="ChEBI" id="CHEBI:27667"/>
    </ligand>
</feature>
<dbReference type="InterPro" id="IPR018052">
    <property type="entry name" value="Ald1_epimerase_CS"/>
</dbReference>
<dbReference type="NCBIfam" id="NF008277">
    <property type="entry name" value="PRK11055.1"/>
    <property type="match status" value="1"/>
</dbReference>
<keyword evidence="10 12" id="KW-0413">Isomerase</keyword>
<evidence type="ECO:0000313" key="16">
    <source>
        <dbReference type="EMBL" id="QIS12587.1"/>
    </source>
</evidence>
<dbReference type="GO" id="GO:0033499">
    <property type="term" value="P:galactose catabolic process via UDP-galactose, Leloir pathway"/>
    <property type="evidence" value="ECO:0007669"/>
    <property type="project" value="TreeGrafter"/>
</dbReference>
<dbReference type="Proteomes" id="UP000503540">
    <property type="component" value="Chromosome"/>
</dbReference>
<comment type="pathway">
    <text evidence="3 12">Carbohydrate metabolism; hexose metabolism.</text>
</comment>
<dbReference type="Pfam" id="PF01263">
    <property type="entry name" value="Aldose_epim"/>
    <property type="match status" value="1"/>
</dbReference>
<dbReference type="InterPro" id="IPR047215">
    <property type="entry name" value="Galactose_mutarotase-like"/>
</dbReference>
<dbReference type="GO" id="GO:0006006">
    <property type="term" value="P:glucose metabolic process"/>
    <property type="evidence" value="ECO:0007669"/>
    <property type="project" value="TreeGrafter"/>
</dbReference>
<feature type="binding site" evidence="15">
    <location>
        <begin position="232"/>
        <end position="234"/>
    </location>
    <ligand>
        <name>beta-D-galactose</name>
        <dbReference type="ChEBI" id="CHEBI:27667"/>
    </ligand>
</feature>
<dbReference type="SUPFAM" id="SSF74650">
    <property type="entry name" value="Galactose mutarotase-like"/>
    <property type="match status" value="1"/>
</dbReference>